<name>A0A939GY07_9BURK</name>
<dbReference type="EMBL" id="JAFNME010000009">
    <property type="protein sequence ID" value="MBO1249382.1"/>
    <property type="molecule type" value="Genomic_DNA"/>
</dbReference>
<gene>
    <name evidence="1" type="ORF">J1777_05955</name>
</gene>
<evidence type="ECO:0000313" key="2">
    <source>
        <dbReference type="Proteomes" id="UP000664731"/>
    </source>
</evidence>
<reference evidence="1" key="1">
    <citation type="submission" date="2021-03" db="EMBL/GenBank/DDBJ databases">
        <title>Comamonas denitrificans.</title>
        <authorList>
            <person name="Finster K."/>
        </authorList>
    </citation>
    <scope>NUCLEOTIDE SEQUENCE</scope>
    <source>
        <strain evidence="1">MM2021_4</strain>
    </source>
</reference>
<organism evidence="1 2">
    <name type="scientific">Comamonas denitrificans</name>
    <dbReference type="NCBI Taxonomy" id="117506"/>
    <lineage>
        <taxon>Bacteria</taxon>
        <taxon>Pseudomonadati</taxon>
        <taxon>Pseudomonadota</taxon>
        <taxon>Betaproteobacteria</taxon>
        <taxon>Burkholderiales</taxon>
        <taxon>Comamonadaceae</taxon>
        <taxon>Comamonas</taxon>
    </lineage>
</organism>
<evidence type="ECO:0000313" key="1">
    <source>
        <dbReference type="EMBL" id="MBO1249382.1"/>
    </source>
</evidence>
<dbReference type="RefSeq" id="WP_207574901.1">
    <property type="nucleotide sequence ID" value="NZ_JAFNME010000009.1"/>
</dbReference>
<sequence>MTDAKITDEPLTAADAAKRVKCPARAVLDFKDYGTHVVVVTKAGQKLSSLDAAADKGE</sequence>
<keyword evidence="2" id="KW-1185">Reference proteome</keyword>
<dbReference type="AlphaFoldDB" id="A0A939GY07"/>
<proteinExistence type="predicted"/>
<comment type="caution">
    <text evidence="1">The sequence shown here is derived from an EMBL/GenBank/DDBJ whole genome shotgun (WGS) entry which is preliminary data.</text>
</comment>
<protein>
    <submittedName>
        <fullName evidence="1">Uncharacterized protein</fullName>
    </submittedName>
</protein>
<dbReference type="Proteomes" id="UP000664731">
    <property type="component" value="Unassembled WGS sequence"/>
</dbReference>
<accession>A0A939GY07</accession>